<gene>
    <name evidence="2" type="ORF">INT45_003134</name>
</gene>
<dbReference type="Gene3D" id="3.30.450.30">
    <property type="entry name" value="Dynein light chain 2a, cytoplasmic"/>
    <property type="match status" value="1"/>
</dbReference>
<dbReference type="PANTHER" id="PTHR13378:SF1">
    <property type="entry name" value="RAGULATOR COMPLEX PROTEIN LAMTOR3"/>
    <property type="match status" value="1"/>
</dbReference>
<dbReference type="PANTHER" id="PTHR13378">
    <property type="entry name" value="REGULATOR COMPLEX PROTEIN LAMTOR3"/>
    <property type="match status" value="1"/>
</dbReference>
<protein>
    <submittedName>
        <fullName evidence="2">Uncharacterized protein</fullName>
    </submittedName>
</protein>
<accession>A0A8H7S006</accession>
<comment type="similarity">
    <text evidence="1">Belongs to the LAMTOR3 family.</text>
</comment>
<dbReference type="SUPFAM" id="SSF103196">
    <property type="entry name" value="Roadblock/LC7 domain"/>
    <property type="match status" value="1"/>
</dbReference>
<dbReference type="InterPro" id="IPR015019">
    <property type="entry name" value="LAMTOR3"/>
</dbReference>
<dbReference type="EMBL" id="JAEPRB010000185">
    <property type="protein sequence ID" value="KAG2219312.1"/>
    <property type="molecule type" value="Genomic_DNA"/>
</dbReference>
<reference evidence="2 3" key="1">
    <citation type="submission" date="2020-12" db="EMBL/GenBank/DDBJ databases">
        <title>Metabolic potential, ecology and presence of endohyphal bacteria is reflected in genomic diversity of Mucoromycotina.</title>
        <authorList>
            <person name="Muszewska A."/>
            <person name="Okrasinska A."/>
            <person name="Steczkiewicz K."/>
            <person name="Drgas O."/>
            <person name="Orlowska M."/>
            <person name="Perlinska-Lenart U."/>
            <person name="Aleksandrzak-Piekarczyk T."/>
            <person name="Szatraj K."/>
            <person name="Zielenkiewicz U."/>
            <person name="Pilsyk S."/>
            <person name="Malc E."/>
            <person name="Mieczkowski P."/>
            <person name="Kruszewska J.S."/>
            <person name="Biernat P."/>
            <person name="Pawlowska J."/>
        </authorList>
    </citation>
    <scope>NUCLEOTIDE SEQUENCE [LARGE SCALE GENOMIC DNA]</scope>
    <source>
        <strain evidence="2 3">CBS 142.35</strain>
    </source>
</reference>
<evidence type="ECO:0000313" key="3">
    <source>
        <dbReference type="Proteomes" id="UP000646827"/>
    </source>
</evidence>
<evidence type="ECO:0000313" key="2">
    <source>
        <dbReference type="EMBL" id="KAG2219312.1"/>
    </source>
</evidence>
<dbReference type="GO" id="GO:0071986">
    <property type="term" value="C:Ragulator complex"/>
    <property type="evidence" value="ECO:0007669"/>
    <property type="project" value="TreeGrafter"/>
</dbReference>
<sequence length="126" mass="13670">MGLEETFDQLCRQVFPDGLKAGLVTDKDGVVILKSTSKDAPLNVTDSTIPSTFAIANNQACKLGLKQNRFIVSMFDLYQVVQLDNNPLIVTLVGDATANTGLLINLGHQIVDISKPLVTALQDRQQ</sequence>
<name>A0A8H7S006_9FUNG</name>
<dbReference type="SMART" id="SM01278">
    <property type="entry name" value="MAPKK1_Int"/>
    <property type="match status" value="1"/>
</dbReference>
<dbReference type="Pfam" id="PF08923">
    <property type="entry name" value="MAPKK1_Int"/>
    <property type="match status" value="1"/>
</dbReference>
<evidence type="ECO:0000256" key="1">
    <source>
        <dbReference type="ARBA" id="ARBA00005356"/>
    </source>
</evidence>
<dbReference type="AlphaFoldDB" id="A0A8H7S006"/>
<dbReference type="Proteomes" id="UP000646827">
    <property type="component" value="Unassembled WGS sequence"/>
</dbReference>
<organism evidence="2 3">
    <name type="scientific">Circinella minor</name>
    <dbReference type="NCBI Taxonomy" id="1195481"/>
    <lineage>
        <taxon>Eukaryota</taxon>
        <taxon>Fungi</taxon>
        <taxon>Fungi incertae sedis</taxon>
        <taxon>Mucoromycota</taxon>
        <taxon>Mucoromycotina</taxon>
        <taxon>Mucoromycetes</taxon>
        <taxon>Mucorales</taxon>
        <taxon>Lichtheimiaceae</taxon>
        <taxon>Circinella</taxon>
    </lineage>
</organism>
<dbReference type="OrthoDB" id="343907at2759"/>
<dbReference type="GO" id="GO:0071230">
    <property type="term" value="P:cellular response to amino acid stimulus"/>
    <property type="evidence" value="ECO:0007669"/>
    <property type="project" value="TreeGrafter"/>
</dbReference>
<keyword evidence="3" id="KW-1185">Reference proteome</keyword>
<comment type="caution">
    <text evidence="2">The sequence shown here is derived from an EMBL/GenBank/DDBJ whole genome shotgun (WGS) entry which is preliminary data.</text>
</comment>
<dbReference type="GO" id="GO:0032008">
    <property type="term" value="P:positive regulation of TOR signaling"/>
    <property type="evidence" value="ECO:0007669"/>
    <property type="project" value="TreeGrafter"/>
</dbReference>
<proteinExistence type="inferred from homology"/>